<dbReference type="CDD" id="cd06558">
    <property type="entry name" value="crotonase-like"/>
    <property type="match status" value="1"/>
</dbReference>
<dbReference type="GeneID" id="94693170"/>
<sequence>MPGNPVILEKNGAVATITLNSPKKMNALSTSVVNVLAGVIADVERDGSIRALLLRGEGRMFSCGGDIEEMVAAGDALSTLVDDELRVAESMIPQFASLPFPVVCAVQGAVAGGRRRSRACLGL</sequence>
<dbReference type="RefSeq" id="WP_230965136.1">
    <property type="nucleotide sequence ID" value="NZ_CADFGL010000011.1"/>
</dbReference>
<dbReference type="InterPro" id="IPR029045">
    <property type="entry name" value="ClpP/crotonase-like_dom_sf"/>
</dbReference>
<dbReference type="PANTHER" id="PTHR42964:SF1">
    <property type="entry name" value="POLYKETIDE BIOSYNTHESIS ENOYL-COA HYDRATASE PKSH-RELATED"/>
    <property type="match status" value="1"/>
</dbReference>
<proteinExistence type="inferred from homology"/>
<dbReference type="Gene3D" id="3.90.226.10">
    <property type="entry name" value="2-enoyl-CoA Hydratase, Chain A, domain 1"/>
    <property type="match status" value="1"/>
</dbReference>
<dbReference type="EMBL" id="CADIKB010000008">
    <property type="protein sequence ID" value="CAB3676915.1"/>
    <property type="molecule type" value="Genomic_DNA"/>
</dbReference>
<dbReference type="Pfam" id="PF00378">
    <property type="entry name" value="ECH_1"/>
    <property type="match status" value="1"/>
</dbReference>
<dbReference type="InterPro" id="IPR001753">
    <property type="entry name" value="Enoyl-CoA_hydra/iso"/>
</dbReference>
<name>A0A6J5AR99_9BURK</name>
<dbReference type="Proteomes" id="UP000494249">
    <property type="component" value="Unassembled WGS sequence"/>
</dbReference>
<dbReference type="InterPro" id="IPR051683">
    <property type="entry name" value="Enoyl-CoA_Hydratase/Isomerase"/>
</dbReference>
<reference evidence="2 3" key="1">
    <citation type="submission" date="2020-04" db="EMBL/GenBank/DDBJ databases">
        <authorList>
            <person name="De Canck E."/>
        </authorList>
    </citation>
    <scope>NUCLEOTIDE SEQUENCE [LARGE SCALE GENOMIC DNA]</scope>
    <source>
        <strain evidence="2 3">LMG 22037</strain>
    </source>
</reference>
<dbReference type="GO" id="GO:0004300">
    <property type="term" value="F:enoyl-CoA hydratase activity"/>
    <property type="evidence" value="ECO:0007669"/>
    <property type="project" value="UniProtKB-EC"/>
</dbReference>
<dbReference type="SUPFAM" id="SSF52096">
    <property type="entry name" value="ClpP/crotonase"/>
    <property type="match status" value="1"/>
</dbReference>
<accession>A0A6J5AR99</accession>
<protein>
    <submittedName>
        <fullName evidence="2">Putative enoyl-CoA hydratase</fullName>
        <ecNumber evidence="2">4.2.1.17</ecNumber>
    </submittedName>
</protein>
<evidence type="ECO:0000313" key="2">
    <source>
        <dbReference type="EMBL" id="CAB3676915.1"/>
    </source>
</evidence>
<keyword evidence="2" id="KW-0456">Lyase</keyword>
<evidence type="ECO:0000313" key="3">
    <source>
        <dbReference type="Proteomes" id="UP000494249"/>
    </source>
</evidence>
<organism evidence="2 3">
    <name type="scientific">Paraburkholderia phenoliruptrix</name>
    <dbReference type="NCBI Taxonomy" id="252970"/>
    <lineage>
        <taxon>Bacteria</taxon>
        <taxon>Pseudomonadati</taxon>
        <taxon>Pseudomonadota</taxon>
        <taxon>Betaproteobacteria</taxon>
        <taxon>Burkholderiales</taxon>
        <taxon>Burkholderiaceae</taxon>
        <taxon>Paraburkholderia</taxon>
    </lineage>
</organism>
<dbReference type="PANTHER" id="PTHR42964">
    <property type="entry name" value="ENOYL-COA HYDRATASE"/>
    <property type="match status" value="1"/>
</dbReference>
<gene>
    <name evidence="2" type="primary">fadB_1</name>
    <name evidence="2" type="ORF">LMG22037_02244</name>
</gene>
<comment type="similarity">
    <text evidence="1">Belongs to the enoyl-CoA hydratase/isomerase family.</text>
</comment>
<evidence type="ECO:0000256" key="1">
    <source>
        <dbReference type="ARBA" id="ARBA00005254"/>
    </source>
</evidence>
<dbReference type="AlphaFoldDB" id="A0A6J5AR99"/>
<dbReference type="EC" id="4.2.1.17" evidence="2"/>